<dbReference type="GO" id="GO:0008270">
    <property type="term" value="F:zinc ion binding"/>
    <property type="evidence" value="ECO:0007669"/>
    <property type="project" value="UniProtKB-KW"/>
</dbReference>
<reference evidence="15" key="1">
    <citation type="submission" date="2022-11" db="EMBL/GenBank/DDBJ databases">
        <authorList>
            <person name="Petersen C."/>
        </authorList>
    </citation>
    <scope>NUCLEOTIDE SEQUENCE</scope>
    <source>
        <strain evidence="15">IBT 34128</strain>
    </source>
</reference>
<feature type="region of interest" description="Disordered" evidence="11">
    <location>
        <begin position="165"/>
        <end position="202"/>
    </location>
</feature>
<keyword evidence="2" id="KW-0479">Metal-binding</keyword>
<dbReference type="PANTHER" id="PTHR40626">
    <property type="entry name" value="MIP31509P"/>
    <property type="match status" value="1"/>
</dbReference>
<dbReference type="InterPro" id="IPR001138">
    <property type="entry name" value="Zn2Cys6_DnaBD"/>
</dbReference>
<evidence type="ECO:0000256" key="8">
    <source>
        <dbReference type="ARBA" id="ARBA00023163"/>
    </source>
</evidence>
<dbReference type="OrthoDB" id="10018191at2759"/>
<comment type="subcellular location">
    <subcellularLocation>
        <location evidence="1">Nucleus</location>
    </subcellularLocation>
</comment>
<keyword evidence="12" id="KW-1133">Transmembrane helix</keyword>
<evidence type="ECO:0000256" key="12">
    <source>
        <dbReference type="SAM" id="Phobius"/>
    </source>
</evidence>
<dbReference type="GO" id="GO:0000981">
    <property type="term" value="F:DNA-binding transcription factor activity, RNA polymerase II-specific"/>
    <property type="evidence" value="ECO:0007669"/>
    <property type="project" value="InterPro"/>
</dbReference>
<keyword evidence="7" id="KW-0238">DNA-binding</keyword>
<dbReference type="PROSITE" id="PS00463">
    <property type="entry name" value="ZN2_CY6_FUNGAL_1"/>
    <property type="match status" value="1"/>
</dbReference>
<keyword evidence="12" id="KW-0472">Membrane</keyword>
<organism evidence="15 16">
    <name type="scientific">Penicillium alfredii</name>
    <dbReference type="NCBI Taxonomy" id="1506179"/>
    <lineage>
        <taxon>Eukaryota</taxon>
        <taxon>Fungi</taxon>
        <taxon>Dikarya</taxon>
        <taxon>Ascomycota</taxon>
        <taxon>Pezizomycotina</taxon>
        <taxon>Eurotiomycetes</taxon>
        <taxon>Eurotiomycetidae</taxon>
        <taxon>Eurotiales</taxon>
        <taxon>Aspergillaceae</taxon>
        <taxon>Penicillium</taxon>
    </lineage>
</organism>
<keyword evidence="6" id="KW-0805">Transcription regulation</keyword>
<feature type="region of interest" description="Disordered" evidence="11">
    <location>
        <begin position="1"/>
        <end position="22"/>
    </location>
</feature>
<dbReference type="Gene3D" id="4.10.240.10">
    <property type="entry name" value="Zn(2)-C6 fungal-type DNA-binding domain"/>
    <property type="match status" value="1"/>
</dbReference>
<feature type="domain" description="C2H2-type" evidence="14">
    <location>
        <begin position="41"/>
        <end position="71"/>
    </location>
</feature>
<dbReference type="PROSITE" id="PS50157">
    <property type="entry name" value="ZINC_FINGER_C2H2_2"/>
    <property type="match status" value="1"/>
</dbReference>
<dbReference type="GO" id="GO:0000785">
    <property type="term" value="C:chromatin"/>
    <property type="evidence" value="ECO:0007669"/>
    <property type="project" value="TreeGrafter"/>
</dbReference>
<evidence type="ECO:0000313" key="16">
    <source>
        <dbReference type="Proteomes" id="UP001141434"/>
    </source>
</evidence>
<dbReference type="SUPFAM" id="SSF57701">
    <property type="entry name" value="Zn2/Cys6 DNA-binding domain"/>
    <property type="match status" value="1"/>
</dbReference>
<dbReference type="PROSITE" id="PS50048">
    <property type="entry name" value="ZN2_CY6_FUNGAL_2"/>
    <property type="match status" value="1"/>
</dbReference>
<keyword evidence="3" id="KW-0677">Repeat</keyword>
<evidence type="ECO:0000259" key="14">
    <source>
        <dbReference type="PROSITE" id="PS50157"/>
    </source>
</evidence>
<evidence type="ECO:0000256" key="10">
    <source>
        <dbReference type="PROSITE-ProRule" id="PRU00042"/>
    </source>
</evidence>
<dbReference type="InterPro" id="IPR051059">
    <property type="entry name" value="VerF-like"/>
</dbReference>
<dbReference type="EMBL" id="JAPMSZ010000009">
    <property type="protein sequence ID" value="KAJ5092481.1"/>
    <property type="molecule type" value="Genomic_DNA"/>
</dbReference>
<name>A0A9W9F2Q2_9EURO</name>
<dbReference type="InterPro" id="IPR036864">
    <property type="entry name" value="Zn2-C6_fun-type_DNA-bd_sf"/>
</dbReference>
<feature type="domain" description="Zn(2)-C6 fungal-type" evidence="13">
    <location>
        <begin position="129"/>
        <end position="156"/>
    </location>
</feature>
<dbReference type="InterPro" id="IPR007219">
    <property type="entry name" value="XnlR_reg_dom"/>
</dbReference>
<evidence type="ECO:0000256" key="6">
    <source>
        <dbReference type="ARBA" id="ARBA00023015"/>
    </source>
</evidence>
<evidence type="ECO:0000256" key="5">
    <source>
        <dbReference type="ARBA" id="ARBA00022833"/>
    </source>
</evidence>
<keyword evidence="16" id="KW-1185">Reference proteome</keyword>
<evidence type="ECO:0000256" key="4">
    <source>
        <dbReference type="ARBA" id="ARBA00022771"/>
    </source>
</evidence>
<keyword evidence="4 10" id="KW-0863">Zinc-finger</keyword>
<evidence type="ECO:0000256" key="7">
    <source>
        <dbReference type="ARBA" id="ARBA00023125"/>
    </source>
</evidence>
<dbReference type="SMART" id="SM00066">
    <property type="entry name" value="GAL4"/>
    <property type="match status" value="1"/>
</dbReference>
<dbReference type="AlphaFoldDB" id="A0A9W9F2Q2"/>
<dbReference type="InterPro" id="IPR013087">
    <property type="entry name" value="Znf_C2H2_type"/>
</dbReference>
<dbReference type="GeneID" id="81397045"/>
<keyword evidence="12" id="KW-0812">Transmembrane</keyword>
<dbReference type="RefSeq" id="XP_056510676.1">
    <property type="nucleotide sequence ID" value="XM_056657876.1"/>
</dbReference>
<feature type="transmembrane region" description="Helical" evidence="12">
    <location>
        <begin position="622"/>
        <end position="644"/>
    </location>
</feature>
<protein>
    <submittedName>
        <fullName evidence="15">Transcriptional regulator family: Fungal Specific TF</fullName>
    </submittedName>
</protein>
<comment type="caution">
    <text evidence="15">The sequence shown here is derived from an EMBL/GenBank/DDBJ whole genome shotgun (WGS) entry which is preliminary data.</text>
</comment>
<dbReference type="CDD" id="cd12148">
    <property type="entry name" value="fungal_TF_MHR"/>
    <property type="match status" value="1"/>
</dbReference>
<dbReference type="PANTHER" id="PTHR40626:SF8">
    <property type="entry name" value="C2H2 FINGER DOMAIN TRANSCRIPTION FACTOR (EUROFUNG)-RELATED"/>
    <property type="match status" value="1"/>
</dbReference>
<gene>
    <name evidence="15" type="ORF">NUU61_007351</name>
</gene>
<evidence type="ECO:0000256" key="1">
    <source>
        <dbReference type="ARBA" id="ARBA00004123"/>
    </source>
</evidence>
<keyword evidence="5" id="KW-0862">Zinc</keyword>
<keyword evidence="9" id="KW-0539">Nucleus</keyword>
<dbReference type="Proteomes" id="UP001141434">
    <property type="component" value="Unassembled WGS sequence"/>
</dbReference>
<dbReference type="GO" id="GO:0005634">
    <property type="term" value="C:nucleus"/>
    <property type="evidence" value="ECO:0007669"/>
    <property type="project" value="UniProtKB-SubCell"/>
</dbReference>
<evidence type="ECO:0000259" key="13">
    <source>
        <dbReference type="PROSITE" id="PS50048"/>
    </source>
</evidence>
<evidence type="ECO:0000256" key="3">
    <source>
        <dbReference type="ARBA" id="ARBA00022737"/>
    </source>
</evidence>
<dbReference type="CDD" id="cd00067">
    <property type="entry name" value="GAL4"/>
    <property type="match status" value="1"/>
</dbReference>
<accession>A0A9W9F2Q2</accession>
<keyword evidence="8" id="KW-0804">Transcription</keyword>
<dbReference type="GO" id="GO:0000978">
    <property type="term" value="F:RNA polymerase II cis-regulatory region sequence-specific DNA binding"/>
    <property type="evidence" value="ECO:0007669"/>
    <property type="project" value="InterPro"/>
</dbReference>
<dbReference type="GO" id="GO:0006351">
    <property type="term" value="P:DNA-templated transcription"/>
    <property type="evidence" value="ECO:0007669"/>
    <property type="project" value="InterPro"/>
</dbReference>
<dbReference type="Pfam" id="PF00172">
    <property type="entry name" value="Zn_clus"/>
    <property type="match status" value="1"/>
</dbReference>
<proteinExistence type="predicted"/>
<sequence>MVRPAFSTRGILPTPPRPDPRSCYPGCSPRWTNMKPADKHFRCTICQRGFTRIDHLKRHHLRRMCPAREKPGDVLKSEQIRAKSPIPASSAVSHLRAGPDNLRDHYTDCAKRGDRKIPETGQRGRRRHACQSCTSMKLRCDGQSPCGSCQKRGLDCNNERTALPKHSELDEGTPSRDLVAGRVDSSPSGSPSTKPEMYEQPSDRGSIKFLLNGGTDSFTEQFQLPPHADRARGFVYHNQNGLEGKATGIFPYNVEDNRTGYPPAMIDSDPATLQFFQDTFLDFFNGPFGDPNKALENPYTGEITYQAVVPPGQDPNLAMPAEPAIFEPEQPFALALIQSILARAWTIPLDAKAQEDLTNNLNFLLTTARIRKYISLYFQYWDPSCSMLHFPSFDPGAVSLPLLASVVFMGAMYTTDQRESFVAKKILDFAELFIFSSDIFSAENEIVTVFSGNECYEDEPNDWVKFQNFQAGFIMTVVQYWAGSRVSRNRSMENRFSEVVKVARRIGLVKCRHLPNDPALEHSWIQKECRIRTVAIVSLLDCAFFFFQNYPCRLTHSEMECDFPCDDSVWRSEHPFAEPNFRFTRDLTISDAFQYLFDDASKQDSPYRSPERNTLDLTVLDMFILIHLLFAFINTHMTLLGPFIRSHSKKTAQAVSGGVIGKSLIPEDSILGAIRAALGRWRDHWEALRNQVPSDQWASMGFYKNGYNFWLVSQLLITKKDAVDVVMRMEVHCEDKLGKLRVLLLDEKD</sequence>
<dbReference type="Pfam" id="PF04082">
    <property type="entry name" value="Fungal_trans"/>
    <property type="match status" value="1"/>
</dbReference>
<evidence type="ECO:0000313" key="15">
    <source>
        <dbReference type="EMBL" id="KAJ5092481.1"/>
    </source>
</evidence>
<evidence type="ECO:0000256" key="9">
    <source>
        <dbReference type="ARBA" id="ARBA00023242"/>
    </source>
</evidence>
<evidence type="ECO:0000256" key="11">
    <source>
        <dbReference type="SAM" id="MobiDB-lite"/>
    </source>
</evidence>
<evidence type="ECO:0000256" key="2">
    <source>
        <dbReference type="ARBA" id="ARBA00022723"/>
    </source>
</evidence>
<reference evidence="15" key="2">
    <citation type="journal article" date="2023" name="IMA Fungus">
        <title>Comparative genomic study of the Penicillium genus elucidates a diverse pangenome and 15 lateral gene transfer events.</title>
        <authorList>
            <person name="Petersen C."/>
            <person name="Sorensen T."/>
            <person name="Nielsen M.R."/>
            <person name="Sondergaard T.E."/>
            <person name="Sorensen J.L."/>
            <person name="Fitzpatrick D.A."/>
            <person name="Frisvad J.C."/>
            <person name="Nielsen K.L."/>
        </authorList>
    </citation>
    <scope>NUCLEOTIDE SEQUENCE</scope>
    <source>
        <strain evidence="15">IBT 34128</strain>
    </source>
</reference>